<dbReference type="GO" id="GO:0002128">
    <property type="term" value="P:tRNA nucleoside ribose methylation"/>
    <property type="evidence" value="ECO:0007669"/>
    <property type="project" value="EnsemblFungi"/>
</dbReference>
<proteinExistence type="inferred from homology"/>
<dbReference type="EMBL" id="FQNF01000056">
    <property type="protein sequence ID" value="SGZ40601.1"/>
    <property type="molecule type" value="Genomic_DNA"/>
</dbReference>
<comment type="catalytic activity">
    <reaction evidence="10 11">
        <text>uridine(44) in tRNA(Ser) + S-adenosyl-L-methionine = 2'-O-methyluridine(44) in tRNA(Ser) + S-adenosyl-L-homocysteine + H(+)</text>
        <dbReference type="Rhea" id="RHEA:43100"/>
        <dbReference type="Rhea" id="RHEA-COMP:10339"/>
        <dbReference type="Rhea" id="RHEA-COMP:10340"/>
        <dbReference type="ChEBI" id="CHEBI:15378"/>
        <dbReference type="ChEBI" id="CHEBI:57856"/>
        <dbReference type="ChEBI" id="CHEBI:59789"/>
        <dbReference type="ChEBI" id="CHEBI:65315"/>
        <dbReference type="ChEBI" id="CHEBI:74478"/>
        <dbReference type="EC" id="2.1.1.211"/>
    </reaction>
</comment>
<comment type="function">
    <text evidence="11">Adenosyl-L-methionine (AdoMet)-dependent tRNA (uracil-O(2)-)-methyltransferase.</text>
</comment>
<reference evidence="13" key="1">
    <citation type="submission" date="2016-11" db="EMBL/GenBank/DDBJ databases">
        <authorList>
            <person name="Guldener U."/>
        </authorList>
    </citation>
    <scope>NUCLEOTIDE SEQUENCE [LARGE SCALE GENOMIC DNA]</scope>
</reference>
<keyword evidence="8 11" id="KW-0949">S-adenosyl-L-methionine</keyword>
<evidence type="ECO:0000313" key="13">
    <source>
        <dbReference type="Proteomes" id="UP000183365"/>
    </source>
</evidence>
<organism evidence="12 13">
    <name type="scientific">Hanseniaspora guilliermondii</name>
    <dbReference type="NCBI Taxonomy" id="56406"/>
    <lineage>
        <taxon>Eukaryota</taxon>
        <taxon>Fungi</taxon>
        <taxon>Dikarya</taxon>
        <taxon>Ascomycota</taxon>
        <taxon>Saccharomycotina</taxon>
        <taxon>Saccharomycetes</taxon>
        <taxon>Saccharomycodales</taxon>
        <taxon>Saccharomycodaceae</taxon>
        <taxon>Hanseniaspora</taxon>
    </lineage>
</organism>
<keyword evidence="7 11" id="KW-0808">Transferase</keyword>
<keyword evidence="5 11" id="KW-0963">Cytoplasm</keyword>
<evidence type="ECO:0000313" key="12">
    <source>
        <dbReference type="EMBL" id="SGZ40601.1"/>
    </source>
</evidence>
<sequence>MSTSEFKLIQFNHTISEETLPESFVHVYSGGSGEPLPFSRDNFIQAMENVIKLPNINSTIILRADILSYIDSSMESPERNEELISQELNSEYKTLNIDDFEMKFNYIPEGYHLVKGYVRRIYPRNPFKDRLINQTCLVLQNDVNEDDIIINYTPHINNIDEIDKETFPFYIPNVKSVNIQYTKDLIKCLYYPISKEQVDLDFKDSKNRLIRTSKKLLETACKHSIGNKNGYKKQTEHDKIITKEKFQDRYVLLKQKYGKYLYDNWCEVTDPSKHVFEEISIAAFLIELWILKYQDIIYEKQKFEFKDLGCGNGSLVYILNSEGIEGEGYDLRERKSWIDDNLYPKEIKQNLKRQCLIPNLSMVNKDRYLIKNFNTDPISSNSMIQYKKEDIRKSKAVCTMDWSSSKKITFIIGNHSDELTCWIPLLGYPFMVLPCCSYDFNAKKVRYTNKKENNYLNEHTNSNNGKSNSKYASLVNQVIKLSNQVGWKNIQSQSIRIPSTRNIAVVATEHDNLNEFDDDHLWMKEQCLKIIEENGGCGNYLENCLTLIASQHKK</sequence>
<evidence type="ECO:0000256" key="5">
    <source>
        <dbReference type="ARBA" id="ARBA00022490"/>
    </source>
</evidence>
<comment type="subcellular location">
    <subcellularLocation>
        <location evidence="1 11">Cytoplasm</location>
    </subcellularLocation>
</comment>
<comment type="similarity">
    <text evidence="2 11">Belongs to the TRM44 family.</text>
</comment>
<evidence type="ECO:0000256" key="11">
    <source>
        <dbReference type="RuleBase" id="RU368004"/>
    </source>
</evidence>
<protein>
    <recommendedName>
        <fullName evidence="4 11">tRNA (uracil-O(2)-)-methyltransferase</fullName>
        <ecNumber evidence="3 11">2.1.1.211</ecNumber>
    </recommendedName>
</protein>
<evidence type="ECO:0000256" key="7">
    <source>
        <dbReference type="ARBA" id="ARBA00022679"/>
    </source>
</evidence>
<evidence type="ECO:0000256" key="9">
    <source>
        <dbReference type="ARBA" id="ARBA00022694"/>
    </source>
</evidence>
<evidence type="ECO:0000256" key="8">
    <source>
        <dbReference type="ARBA" id="ARBA00022691"/>
    </source>
</evidence>
<evidence type="ECO:0000256" key="1">
    <source>
        <dbReference type="ARBA" id="ARBA00004496"/>
    </source>
</evidence>
<dbReference type="PANTHER" id="PTHR21210:SF0">
    <property type="entry name" value="TRNA (URACIL-O(2)-)-METHYLTRANSFERASE-RELATED"/>
    <property type="match status" value="1"/>
</dbReference>
<dbReference type="AlphaFoldDB" id="A0A1L0CQ67"/>
<evidence type="ECO:0000256" key="3">
    <source>
        <dbReference type="ARBA" id="ARBA00012795"/>
    </source>
</evidence>
<dbReference type="GO" id="GO:0005737">
    <property type="term" value="C:cytoplasm"/>
    <property type="evidence" value="ECO:0007669"/>
    <property type="project" value="UniProtKB-SubCell"/>
</dbReference>
<evidence type="ECO:0000256" key="6">
    <source>
        <dbReference type="ARBA" id="ARBA00022603"/>
    </source>
</evidence>
<dbReference type="Pfam" id="PF07757">
    <property type="entry name" value="AdoMet_MTase"/>
    <property type="match status" value="1"/>
</dbReference>
<evidence type="ECO:0000256" key="4">
    <source>
        <dbReference type="ARBA" id="ARBA00017788"/>
    </source>
</evidence>
<dbReference type="PANTHER" id="PTHR21210">
    <property type="entry name" value="TRNA (URACIL-O(2)-)-METHYLTRANSFERASE-RELATED"/>
    <property type="match status" value="1"/>
</dbReference>
<evidence type="ECO:0000256" key="10">
    <source>
        <dbReference type="ARBA" id="ARBA00047957"/>
    </source>
</evidence>
<keyword evidence="9 11" id="KW-0819">tRNA processing</keyword>
<name>A0A1L0CQ67_9ASCO</name>
<dbReference type="VEuPathDB" id="FungiDB:HGUI_02801"/>
<dbReference type="OrthoDB" id="10047021at2759"/>
<keyword evidence="13" id="KW-1185">Reference proteome</keyword>
<dbReference type="GO" id="GO:0141101">
    <property type="term" value="F:tRNA(Ser) (uridine(44)-2'-O-)-methyltransferase activity"/>
    <property type="evidence" value="ECO:0007669"/>
    <property type="project" value="UniProtKB-EC"/>
</dbReference>
<evidence type="ECO:0000256" key="2">
    <source>
        <dbReference type="ARBA" id="ARBA00009056"/>
    </source>
</evidence>
<dbReference type="Proteomes" id="UP000183365">
    <property type="component" value="Unassembled WGS sequence"/>
</dbReference>
<dbReference type="EC" id="2.1.1.211" evidence="3 11"/>
<gene>
    <name evidence="12" type="ORF">HGUI_02801</name>
</gene>
<accession>A0A1L0CQ67</accession>
<keyword evidence="6 11" id="KW-0489">Methyltransferase</keyword>
<dbReference type="InterPro" id="IPR011671">
    <property type="entry name" value="tRNA_uracil_MeTrfase"/>
</dbReference>